<dbReference type="Proteomes" id="UP000092871">
    <property type="component" value="Unassembled WGS sequence"/>
</dbReference>
<evidence type="ECO:0000256" key="11">
    <source>
        <dbReference type="ARBA" id="ARBA00036904"/>
    </source>
</evidence>
<dbReference type="EMBL" id="FLRA01000018">
    <property type="protein sequence ID" value="SBT18339.1"/>
    <property type="molecule type" value="Genomic_DNA"/>
</dbReference>
<dbReference type="FunFam" id="3.90.79.10:FF:000014">
    <property type="entry name" value="8-oxo-dGTP diphosphatase MutT"/>
    <property type="match status" value="1"/>
</dbReference>
<keyword evidence="4" id="KW-0235">DNA replication</keyword>
<evidence type="ECO:0000256" key="4">
    <source>
        <dbReference type="ARBA" id="ARBA00022705"/>
    </source>
</evidence>
<organism evidence="20 23">
    <name type="scientific">Marinomonas gallaica</name>
    <dbReference type="NCBI Taxonomy" id="1806667"/>
    <lineage>
        <taxon>Bacteria</taxon>
        <taxon>Pseudomonadati</taxon>
        <taxon>Pseudomonadota</taxon>
        <taxon>Gammaproteobacteria</taxon>
        <taxon>Oceanospirillales</taxon>
        <taxon>Oceanospirillaceae</taxon>
        <taxon>Marinomonas</taxon>
    </lineage>
</organism>
<comment type="catalytic activity">
    <reaction evidence="11">
        <text>8-oxo-GTP + H2O = 8-oxo-GMP + diphosphate + H(+)</text>
        <dbReference type="Rhea" id="RHEA:67616"/>
        <dbReference type="ChEBI" id="CHEBI:15377"/>
        <dbReference type="ChEBI" id="CHEBI:15378"/>
        <dbReference type="ChEBI" id="CHEBI:33019"/>
        <dbReference type="ChEBI" id="CHEBI:143553"/>
        <dbReference type="ChEBI" id="CHEBI:145694"/>
    </reaction>
</comment>
<name>A0A1C3JTF4_9GAMM</name>
<proteinExistence type="inferred from homology"/>
<dbReference type="Proteomes" id="UP000092840">
    <property type="component" value="Unassembled WGS sequence"/>
</dbReference>
<keyword evidence="6" id="KW-0227">DNA damage</keyword>
<feature type="binding site" evidence="17">
    <location>
        <position position="117"/>
    </location>
    <ligand>
        <name>8-oxo-dGTP</name>
        <dbReference type="ChEBI" id="CHEBI:77896"/>
    </ligand>
</feature>
<keyword evidence="9" id="KW-0234">DNA repair</keyword>
<dbReference type="PANTHER" id="PTHR47707">
    <property type="entry name" value="8-OXO-DGTP DIPHOSPHATASE"/>
    <property type="match status" value="1"/>
</dbReference>
<keyword evidence="3" id="KW-0515">Mutator protein</keyword>
<feature type="binding site" evidence="18">
    <location>
        <position position="35"/>
    </location>
    <ligand>
        <name>Mg(2+)</name>
        <dbReference type="ChEBI" id="CHEBI:18420"/>
    </ligand>
</feature>
<dbReference type="PRINTS" id="PR00502">
    <property type="entry name" value="NUDIXFAMILY"/>
</dbReference>
<dbReference type="GO" id="GO:0035539">
    <property type="term" value="F:8-oxo-7,8-dihydrodeoxyguanosine triphosphate pyrophosphatase activity"/>
    <property type="evidence" value="ECO:0007669"/>
    <property type="project" value="UniProtKB-EC"/>
</dbReference>
<dbReference type="GO" id="GO:0044716">
    <property type="term" value="F:8-oxo-GDP phosphatase activity"/>
    <property type="evidence" value="ECO:0007669"/>
    <property type="project" value="TreeGrafter"/>
</dbReference>
<gene>
    <name evidence="20" type="primary">mutT</name>
    <name evidence="20" type="ORF">MGA5115_02461</name>
    <name evidence="21" type="ORF">MGA5116_03006</name>
</gene>
<dbReference type="PANTHER" id="PTHR47707:SF1">
    <property type="entry name" value="NUDIX HYDROLASE FAMILY PROTEIN"/>
    <property type="match status" value="1"/>
</dbReference>
<protein>
    <recommendedName>
        <fullName evidence="13">8-oxo-dGTP diphosphatase</fullName>
        <ecNumber evidence="12">3.6.1.55</ecNumber>
    </recommendedName>
    <alternativeName>
        <fullName evidence="16">7,8-dihydro-8-oxoguanine-triphosphatase</fullName>
    </alternativeName>
    <alternativeName>
        <fullName evidence="15">Mutator protein MutT</fullName>
    </alternativeName>
    <alternativeName>
        <fullName evidence="14">dGTP pyrophosphohydrolase</fullName>
    </alternativeName>
</protein>
<evidence type="ECO:0000256" key="12">
    <source>
        <dbReference type="ARBA" id="ARBA00038905"/>
    </source>
</evidence>
<dbReference type="InterPro" id="IPR000086">
    <property type="entry name" value="NUDIX_hydrolase_dom"/>
</dbReference>
<comment type="cofactor">
    <cofactor evidence="1 18">
        <name>Mg(2+)</name>
        <dbReference type="ChEBI" id="CHEBI:18420"/>
    </cofactor>
</comment>
<dbReference type="CDD" id="cd03425">
    <property type="entry name" value="NUDIX_MutT_NudA_like"/>
    <property type="match status" value="1"/>
</dbReference>
<evidence type="ECO:0000256" key="1">
    <source>
        <dbReference type="ARBA" id="ARBA00001946"/>
    </source>
</evidence>
<evidence type="ECO:0000256" key="3">
    <source>
        <dbReference type="ARBA" id="ARBA00022457"/>
    </source>
</evidence>
<comment type="catalytic activity">
    <reaction evidence="10">
        <text>8-oxo-dGTP + H2O = 8-oxo-dGMP + diphosphate + H(+)</text>
        <dbReference type="Rhea" id="RHEA:31575"/>
        <dbReference type="ChEBI" id="CHEBI:15377"/>
        <dbReference type="ChEBI" id="CHEBI:15378"/>
        <dbReference type="ChEBI" id="CHEBI:33019"/>
        <dbReference type="ChEBI" id="CHEBI:63224"/>
        <dbReference type="ChEBI" id="CHEBI:77896"/>
        <dbReference type="EC" id="3.6.1.55"/>
    </reaction>
</comment>
<dbReference type="Gene3D" id="3.90.79.10">
    <property type="entry name" value="Nucleoside Triphosphate Pyrophosphohydrolase"/>
    <property type="match status" value="1"/>
</dbReference>
<dbReference type="PROSITE" id="PS00893">
    <property type="entry name" value="NUDIX_BOX"/>
    <property type="match status" value="1"/>
</dbReference>
<accession>A0A1C3JTF4</accession>
<evidence type="ECO:0000313" key="20">
    <source>
        <dbReference type="EMBL" id="SBT18339.1"/>
    </source>
</evidence>
<evidence type="ECO:0000313" key="23">
    <source>
        <dbReference type="Proteomes" id="UP000092871"/>
    </source>
</evidence>
<evidence type="ECO:0000256" key="15">
    <source>
        <dbReference type="ARBA" id="ARBA00041979"/>
    </source>
</evidence>
<evidence type="ECO:0000256" key="5">
    <source>
        <dbReference type="ARBA" id="ARBA00022723"/>
    </source>
</evidence>
<dbReference type="InterPro" id="IPR020084">
    <property type="entry name" value="NUDIX_hydrolase_CS"/>
</dbReference>
<evidence type="ECO:0000256" key="2">
    <source>
        <dbReference type="ARBA" id="ARBA00005582"/>
    </source>
</evidence>
<dbReference type="GO" id="GO:0044715">
    <property type="term" value="F:8-oxo-dGDP phosphatase activity"/>
    <property type="evidence" value="ECO:0007669"/>
    <property type="project" value="TreeGrafter"/>
</dbReference>
<feature type="binding site" evidence="17">
    <location>
        <begin position="32"/>
        <end position="35"/>
    </location>
    <ligand>
        <name>8-oxo-dGTP</name>
        <dbReference type="ChEBI" id="CHEBI:77896"/>
    </ligand>
</feature>
<dbReference type="InterPro" id="IPR047127">
    <property type="entry name" value="MutT-like"/>
</dbReference>
<dbReference type="GO" id="GO:0008413">
    <property type="term" value="F:8-oxo-7,8-dihydroguanosine triphosphate pyrophosphatase activity"/>
    <property type="evidence" value="ECO:0007669"/>
    <property type="project" value="InterPro"/>
</dbReference>
<dbReference type="GO" id="GO:0046872">
    <property type="term" value="F:metal ion binding"/>
    <property type="evidence" value="ECO:0007669"/>
    <property type="project" value="UniProtKB-KW"/>
</dbReference>
<evidence type="ECO:0000259" key="19">
    <source>
        <dbReference type="PROSITE" id="PS51462"/>
    </source>
</evidence>
<dbReference type="RefSeq" id="WP_067036971.1">
    <property type="nucleotide sequence ID" value="NZ_FLRA01000018.1"/>
</dbReference>
<sequence>MAIRVAAGIITREDQVFIALRSDDKHQGGCWEFPGGKVEEGEDPAEALARELMEECGITTDKSELFKFIRHDYIDKSVELYFYLVSEFSGEPHGKEGQKVTWVNRSDLSTYTFPEANVPIVEALLKV</sequence>
<feature type="domain" description="Nudix hydrolase" evidence="19">
    <location>
        <begin position="1"/>
        <end position="127"/>
    </location>
</feature>
<keyword evidence="22" id="KW-1185">Reference proteome</keyword>
<comment type="similarity">
    <text evidence="2">Belongs to the Nudix hydrolase family.</text>
</comment>
<keyword evidence="5 18" id="KW-0479">Metal-binding</keyword>
<reference evidence="21 22" key="2">
    <citation type="submission" date="2016-06" db="EMBL/GenBank/DDBJ databases">
        <authorList>
            <person name="Rodrigo-Torres L."/>
            <person name="Arahal D.R."/>
        </authorList>
    </citation>
    <scope>NUCLEOTIDE SEQUENCE [LARGE SCALE GENOMIC DNA]</scope>
    <source>
        <strain evidence="21 22">CECT 5116</strain>
    </source>
</reference>
<dbReference type="EC" id="3.6.1.55" evidence="12"/>
<evidence type="ECO:0000256" key="16">
    <source>
        <dbReference type="ARBA" id="ARBA00042798"/>
    </source>
</evidence>
<evidence type="ECO:0000256" key="9">
    <source>
        <dbReference type="ARBA" id="ARBA00023204"/>
    </source>
</evidence>
<dbReference type="EMBL" id="FLRB01000017">
    <property type="protein sequence ID" value="SBT22389.1"/>
    <property type="molecule type" value="Genomic_DNA"/>
</dbReference>
<dbReference type="InterPro" id="IPR029119">
    <property type="entry name" value="MutY_C"/>
</dbReference>
<reference evidence="20 23" key="1">
    <citation type="submission" date="2016-06" db="EMBL/GenBank/DDBJ databases">
        <authorList>
            <person name="Kjaerup R.B."/>
            <person name="Dalgaard T.S."/>
            <person name="Juul-Madsen H.R."/>
        </authorList>
    </citation>
    <scope>NUCLEOTIDE SEQUENCE [LARGE SCALE GENOMIC DNA]</scope>
    <source>
        <strain evidence="20 23">CECT 5115</strain>
    </source>
</reference>
<dbReference type="InterPro" id="IPR015797">
    <property type="entry name" value="NUDIX_hydrolase-like_dom_sf"/>
</dbReference>
<evidence type="ECO:0000256" key="17">
    <source>
        <dbReference type="PIRSR" id="PIRSR603561-1"/>
    </source>
</evidence>
<evidence type="ECO:0000313" key="22">
    <source>
        <dbReference type="Proteomes" id="UP000092840"/>
    </source>
</evidence>
<feature type="binding site" evidence="18">
    <location>
        <position position="55"/>
    </location>
    <ligand>
        <name>Mg(2+)</name>
        <dbReference type="ChEBI" id="CHEBI:18420"/>
    </ligand>
</feature>
<feature type="binding site" evidence="17">
    <location>
        <position position="21"/>
    </location>
    <ligand>
        <name>8-oxo-dGTP</name>
        <dbReference type="ChEBI" id="CHEBI:77896"/>
    </ligand>
</feature>
<evidence type="ECO:0000256" key="13">
    <source>
        <dbReference type="ARBA" id="ARBA00040794"/>
    </source>
</evidence>
<evidence type="ECO:0000256" key="7">
    <source>
        <dbReference type="ARBA" id="ARBA00022801"/>
    </source>
</evidence>
<evidence type="ECO:0000313" key="21">
    <source>
        <dbReference type="EMBL" id="SBT22389.1"/>
    </source>
</evidence>
<feature type="binding site" evidence="17">
    <location>
        <position position="26"/>
    </location>
    <ligand>
        <name>8-oxo-dGTP</name>
        <dbReference type="ChEBI" id="CHEBI:77896"/>
    </ligand>
</feature>
<dbReference type="Pfam" id="PF14815">
    <property type="entry name" value="NUDIX_4"/>
    <property type="match status" value="1"/>
</dbReference>
<dbReference type="SUPFAM" id="SSF55811">
    <property type="entry name" value="Nudix"/>
    <property type="match status" value="1"/>
</dbReference>
<keyword evidence="7 20" id="KW-0378">Hydrolase</keyword>
<dbReference type="InterPro" id="IPR003561">
    <property type="entry name" value="Mutator_MutT"/>
</dbReference>
<evidence type="ECO:0000256" key="14">
    <source>
        <dbReference type="ARBA" id="ARBA00041592"/>
    </source>
</evidence>
<dbReference type="NCBIfam" id="TIGR00586">
    <property type="entry name" value="mutt"/>
    <property type="match status" value="1"/>
</dbReference>
<evidence type="ECO:0000256" key="10">
    <source>
        <dbReference type="ARBA" id="ARBA00035861"/>
    </source>
</evidence>
<dbReference type="OrthoDB" id="9810648at2"/>
<dbReference type="GO" id="GO:0006260">
    <property type="term" value="P:DNA replication"/>
    <property type="evidence" value="ECO:0007669"/>
    <property type="project" value="UniProtKB-KW"/>
</dbReference>
<keyword evidence="8 18" id="KW-0460">Magnesium</keyword>
<dbReference type="AlphaFoldDB" id="A0A1C3JTF4"/>
<dbReference type="GO" id="GO:0006281">
    <property type="term" value="P:DNA repair"/>
    <property type="evidence" value="ECO:0007669"/>
    <property type="project" value="UniProtKB-KW"/>
</dbReference>
<evidence type="ECO:0000256" key="8">
    <source>
        <dbReference type="ARBA" id="ARBA00022842"/>
    </source>
</evidence>
<evidence type="ECO:0000256" key="6">
    <source>
        <dbReference type="ARBA" id="ARBA00022763"/>
    </source>
</evidence>
<dbReference type="InterPro" id="IPR020476">
    <property type="entry name" value="Nudix_hydrolase"/>
</dbReference>
<evidence type="ECO:0000256" key="18">
    <source>
        <dbReference type="PIRSR" id="PIRSR603561-2"/>
    </source>
</evidence>
<dbReference type="PROSITE" id="PS51462">
    <property type="entry name" value="NUDIX"/>
    <property type="match status" value="1"/>
</dbReference>